<evidence type="ECO:0000256" key="2">
    <source>
        <dbReference type="SAM" id="Phobius"/>
    </source>
</evidence>
<keyword evidence="2" id="KW-0472">Membrane</keyword>
<gene>
    <name evidence="3" type="ORF">HCZ30_08835</name>
</gene>
<organism evidence="3 4">
    <name type="scientific">Marivivens donghaensis</name>
    <dbReference type="NCBI Taxonomy" id="1699413"/>
    <lineage>
        <taxon>Bacteria</taxon>
        <taxon>Pseudomonadati</taxon>
        <taxon>Pseudomonadota</taxon>
        <taxon>Alphaproteobacteria</taxon>
        <taxon>Rhodobacterales</taxon>
        <taxon>Paracoccaceae</taxon>
        <taxon>Marivivens group</taxon>
        <taxon>Marivivens</taxon>
    </lineage>
</organism>
<accession>A0ABX0VZ68</accession>
<proteinExistence type="predicted"/>
<dbReference type="Proteomes" id="UP000709466">
    <property type="component" value="Unassembled WGS sequence"/>
</dbReference>
<dbReference type="EMBL" id="JAATOP010000005">
    <property type="protein sequence ID" value="NIY72541.1"/>
    <property type="molecule type" value="Genomic_DNA"/>
</dbReference>
<comment type="caution">
    <text evidence="3">The sequence shown here is derived from an EMBL/GenBank/DDBJ whole genome shotgun (WGS) entry which is preliminary data.</text>
</comment>
<keyword evidence="2" id="KW-0812">Transmembrane</keyword>
<feature type="region of interest" description="Disordered" evidence="1">
    <location>
        <begin position="93"/>
        <end position="130"/>
    </location>
</feature>
<keyword evidence="4" id="KW-1185">Reference proteome</keyword>
<protein>
    <submittedName>
        <fullName evidence="3">Uncharacterized protein</fullName>
    </submittedName>
</protein>
<evidence type="ECO:0000256" key="1">
    <source>
        <dbReference type="SAM" id="MobiDB-lite"/>
    </source>
</evidence>
<name>A0ABX0VZ68_9RHOB</name>
<feature type="transmembrane region" description="Helical" evidence="2">
    <location>
        <begin position="12"/>
        <end position="36"/>
    </location>
</feature>
<reference evidence="3 4" key="1">
    <citation type="submission" date="2020-03" db="EMBL/GenBank/DDBJ databases">
        <title>Bacterial isolates of synthetic phycosphere.</title>
        <authorList>
            <person name="Fu H."/>
            <person name="Moran M.A."/>
        </authorList>
    </citation>
    <scope>NUCLEOTIDE SEQUENCE [LARGE SCALE GENOMIC DNA]</scope>
    <source>
        <strain evidence="3 4">HF1</strain>
    </source>
</reference>
<sequence length="213" mass="22807">MIGLIAAVLSGFGLVMAIIAGIIVGAVAGFLLNYFFCDDEAPEAEEPVEVAEPEVVVEPEVVAEPDPELPESDETGIAPEVSEAAEAITTEVEIEPAQGTDDGEDEGTTADEVTGEGVRPAALDEPREGDADDLKVIEGIGPKLEATLNMNGIYHYDQIAAWTDEEVVWMDNNLPRFKGRVTRDNWVEQAKLVLKLGVAGFRARAKTNDVEGQ</sequence>
<dbReference type="RefSeq" id="WP_167637926.1">
    <property type="nucleotide sequence ID" value="NZ_JAATOP010000005.1"/>
</dbReference>
<dbReference type="Gene3D" id="1.10.150.20">
    <property type="entry name" value="5' to 3' exonuclease, C-terminal subdomain"/>
    <property type="match status" value="1"/>
</dbReference>
<evidence type="ECO:0000313" key="3">
    <source>
        <dbReference type="EMBL" id="NIY72541.1"/>
    </source>
</evidence>
<keyword evidence="2" id="KW-1133">Transmembrane helix</keyword>
<evidence type="ECO:0000313" key="4">
    <source>
        <dbReference type="Proteomes" id="UP000709466"/>
    </source>
</evidence>